<comment type="caution">
    <text evidence="2">The sequence shown here is derived from an EMBL/GenBank/DDBJ whole genome shotgun (WGS) entry which is preliminary data.</text>
</comment>
<feature type="domain" description="SiaC family regulatory phosphoprotein" evidence="1">
    <location>
        <begin position="7"/>
        <end position="123"/>
    </location>
</feature>
<protein>
    <submittedName>
        <fullName evidence="2">DUF1987 domain-containing protein</fullName>
    </submittedName>
</protein>
<name>A0A7X1E301_9BACT</name>
<dbReference type="Proteomes" id="UP000525652">
    <property type="component" value="Unassembled WGS sequence"/>
</dbReference>
<dbReference type="EMBL" id="JACHVA010000019">
    <property type="protein sequence ID" value="MBC2600439.1"/>
    <property type="molecule type" value="Genomic_DNA"/>
</dbReference>
<sequence>MEESFIIQPTDCTPKISLDAQLGQLVIEGESFPENVREFYEPIVERVETYLKASDGLEVRFDLRYFNTSSSKTILDLLEMLEGFFDEGKKVQVVWLYKEGIEVMQENGEDFAYDLRIPFELKSY</sequence>
<accession>A0A7X1E301</accession>
<dbReference type="RefSeq" id="WP_185691188.1">
    <property type="nucleotide sequence ID" value="NZ_JACHVA010000019.1"/>
</dbReference>
<evidence type="ECO:0000313" key="3">
    <source>
        <dbReference type="Proteomes" id="UP000525652"/>
    </source>
</evidence>
<evidence type="ECO:0000259" key="1">
    <source>
        <dbReference type="Pfam" id="PF09345"/>
    </source>
</evidence>
<proteinExistence type="predicted"/>
<reference evidence="2 3" key="1">
    <citation type="submission" date="2020-07" db="EMBL/GenBank/DDBJ databases">
        <authorList>
            <person name="Feng X."/>
        </authorList>
    </citation>
    <scope>NUCLEOTIDE SEQUENCE [LARGE SCALE GENOMIC DNA]</scope>
    <source>
        <strain evidence="2 3">JCM14086</strain>
    </source>
</reference>
<gene>
    <name evidence="2" type="ORF">H5P30_01455</name>
</gene>
<organism evidence="2 3">
    <name type="scientific">Puniceicoccus vermicola</name>
    <dbReference type="NCBI Taxonomy" id="388746"/>
    <lineage>
        <taxon>Bacteria</taxon>
        <taxon>Pseudomonadati</taxon>
        <taxon>Verrucomicrobiota</taxon>
        <taxon>Opitutia</taxon>
        <taxon>Puniceicoccales</taxon>
        <taxon>Puniceicoccaceae</taxon>
        <taxon>Puniceicoccus</taxon>
    </lineage>
</organism>
<keyword evidence="3" id="KW-1185">Reference proteome</keyword>
<evidence type="ECO:0000313" key="2">
    <source>
        <dbReference type="EMBL" id="MBC2600439.1"/>
    </source>
</evidence>
<dbReference type="Pfam" id="PF09345">
    <property type="entry name" value="SiaC"/>
    <property type="match status" value="1"/>
</dbReference>
<dbReference type="AlphaFoldDB" id="A0A7X1E301"/>
<dbReference type="InterPro" id="IPR018530">
    <property type="entry name" value="SiaC"/>
</dbReference>